<keyword evidence="4" id="KW-1185">Reference proteome</keyword>
<dbReference type="InterPro" id="IPR001920">
    <property type="entry name" value="Asp/Glu_race"/>
</dbReference>
<evidence type="ECO:0000256" key="1">
    <source>
        <dbReference type="ARBA" id="ARBA00007847"/>
    </source>
</evidence>
<dbReference type="RefSeq" id="WP_132848360.1">
    <property type="nucleotide sequence ID" value="NZ_CP058648.1"/>
</dbReference>
<name>A0A4R2TJQ8_9FIRM</name>
<gene>
    <name evidence="3" type="ORF">EDD79_101452</name>
</gene>
<evidence type="ECO:0000256" key="2">
    <source>
        <dbReference type="ARBA" id="ARBA00023235"/>
    </source>
</evidence>
<dbReference type="InterPro" id="IPR004380">
    <property type="entry name" value="Asp_race"/>
</dbReference>
<dbReference type="Gene3D" id="3.40.50.1860">
    <property type="match status" value="2"/>
</dbReference>
<dbReference type="SUPFAM" id="SSF53681">
    <property type="entry name" value="Aspartate/glutamate racemase"/>
    <property type="match status" value="2"/>
</dbReference>
<keyword evidence="2" id="KW-0413">Isomerase</keyword>
<dbReference type="PANTHER" id="PTHR21198:SF7">
    <property type="entry name" value="ASPARTATE-GLUTAMATE RACEMASE FAMILY"/>
    <property type="match status" value="1"/>
</dbReference>
<dbReference type="Pfam" id="PF01177">
    <property type="entry name" value="Asp_Glu_race"/>
    <property type="match status" value="1"/>
</dbReference>
<dbReference type="InterPro" id="IPR015942">
    <property type="entry name" value="Asp/Glu/hydantoin_racemase"/>
</dbReference>
<sequence>MKEKIVGILGGMGPEATCEMFRRIIKLTGAKSDSEHLRIIIDNNPKIPDRTKAILHNGHSPVEEMVSTAKNLVGAGADFIIIPCMTAHRFISEVQSFVNVPILDAIELTKQYIEEKYKNINRIGLLATSGTVYAGLFQKYLVENKIIVPNSALQDEVMDIIYGNNGIKFGNTSQEIVDRLKKIVLELTEAEGVEAIIAGCTEVGFVLKQSDIDLPLIDPLTVLASESVKLAKINS</sequence>
<reference evidence="3 4" key="1">
    <citation type="submission" date="2019-03" db="EMBL/GenBank/DDBJ databases">
        <title>Genomic Encyclopedia of Type Strains, Phase IV (KMG-IV): sequencing the most valuable type-strain genomes for metagenomic binning, comparative biology and taxonomic classification.</title>
        <authorList>
            <person name="Goeker M."/>
        </authorList>
    </citation>
    <scope>NUCLEOTIDE SEQUENCE [LARGE SCALE GENOMIC DNA]</scope>
    <source>
        <strain evidence="3 4">DSM 100013</strain>
    </source>
</reference>
<organism evidence="3 4">
    <name type="scientific">Serpentinicella alkaliphila</name>
    <dbReference type="NCBI Taxonomy" id="1734049"/>
    <lineage>
        <taxon>Bacteria</taxon>
        <taxon>Bacillati</taxon>
        <taxon>Bacillota</taxon>
        <taxon>Clostridia</taxon>
        <taxon>Peptostreptococcales</taxon>
        <taxon>Natronincolaceae</taxon>
        <taxon>Serpentinicella</taxon>
    </lineage>
</organism>
<dbReference type="OrthoDB" id="9803739at2"/>
<protein>
    <submittedName>
        <fullName evidence="3">Aspartate racemase</fullName>
    </submittedName>
</protein>
<dbReference type="GO" id="GO:0047661">
    <property type="term" value="F:amino-acid racemase activity"/>
    <property type="evidence" value="ECO:0007669"/>
    <property type="project" value="InterPro"/>
</dbReference>
<dbReference type="Proteomes" id="UP000295504">
    <property type="component" value="Unassembled WGS sequence"/>
</dbReference>
<comment type="caution">
    <text evidence="3">The sequence shown here is derived from an EMBL/GenBank/DDBJ whole genome shotgun (WGS) entry which is preliminary data.</text>
</comment>
<evidence type="ECO:0000313" key="3">
    <source>
        <dbReference type="EMBL" id="TCQ02637.1"/>
    </source>
</evidence>
<dbReference type="NCBIfam" id="TIGR00035">
    <property type="entry name" value="asp_race"/>
    <property type="match status" value="1"/>
</dbReference>
<proteinExistence type="inferred from homology"/>
<dbReference type="EMBL" id="SLYC01000014">
    <property type="protein sequence ID" value="TCQ02637.1"/>
    <property type="molecule type" value="Genomic_DNA"/>
</dbReference>
<dbReference type="PANTHER" id="PTHR21198">
    <property type="entry name" value="GLUTAMATE RACEMASE"/>
    <property type="match status" value="1"/>
</dbReference>
<evidence type="ECO:0000313" key="4">
    <source>
        <dbReference type="Proteomes" id="UP000295504"/>
    </source>
</evidence>
<dbReference type="AlphaFoldDB" id="A0A4R2TJQ8"/>
<comment type="similarity">
    <text evidence="1">Belongs to the aspartate/glutamate racemases family.</text>
</comment>
<accession>A0A4R2TJQ8</accession>